<organism evidence="4 5">
    <name type="scientific">Rhodocollybia butyracea</name>
    <dbReference type="NCBI Taxonomy" id="206335"/>
    <lineage>
        <taxon>Eukaryota</taxon>
        <taxon>Fungi</taxon>
        <taxon>Dikarya</taxon>
        <taxon>Basidiomycota</taxon>
        <taxon>Agaricomycotina</taxon>
        <taxon>Agaricomycetes</taxon>
        <taxon>Agaricomycetidae</taxon>
        <taxon>Agaricales</taxon>
        <taxon>Marasmiineae</taxon>
        <taxon>Omphalotaceae</taxon>
        <taxon>Rhodocollybia</taxon>
    </lineage>
</organism>
<dbReference type="Gene3D" id="3.30.160.60">
    <property type="entry name" value="Classic Zinc Finger"/>
    <property type="match status" value="1"/>
</dbReference>
<name>A0A9P5PQ65_9AGAR</name>
<evidence type="ECO:0000313" key="4">
    <source>
        <dbReference type="EMBL" id="KAF9067453.1"/>
    </source>
</evidence>
<dbReference type="PROSITE" id="PS50157">
    <property type="entry name" value="ZINC_FINGER_C2H2_2"/>
    <property type="match status" value="1"/>
</dbReference>
<evidence type="ECO:0000259" key="3">
    <source>
        <dbReference type="PROSITE" id="PS50157"/>
    </source>
</evidence>
<dbReference type="SUPFAM" id="SSF57667">
    <property type="entry name" value="beta-beta-alpha zinc fingers"/>
    <property type="match status" value="1"/>
</dbReference>
<keyword evidence="1" id="KW-0479">Metal-binding</keyword>
<comment type="caution">
    <text evidence="4">The sequence shown here is derived from an EMBL/GenBank/DDBJ whole genome shotgun (WGS) entry which is preliminary data.</text>
</comment>
<feature type="domain" description="C2H2-type" evidence="3">
    <location>
        <begin position="59"/>
        <end position="87"/>
    </location>
</feature>
<protein>
    <recommendedName>
        <fullName evidence="3">C2H2-type domain-containing protein</fullName>
    </recommendedName>
</protein>
<sequence>MSTTGYSYCAQHDMYFVDHQDRDQHIQSSSDHAQCDLCDRRFLNKNTLRNHWVYAEHHYYCWECDKHFKSAPGLQYHLDEVHIGDDDDDSDEECSCYQSDESDNWEDDRGAERYPDGIPSETLAHKKGVNDDNSWEDLDDLDFEDEEDLVDPPTQWATNRVPLATRTRMKKTRKVLPVISLAPYIRSVKSKGTAETRLSYATKENCTFRNQKSQMTILVHMTGSRRGECEQSEALVQAIETLFSSRVRDDLAILRILLTQQTPTLEMIS</sequence>
<dbReference type="GO" id="GO:0008270">
    <property type="term" value="F:zinc ion binding"/>
    <property type="evidence" value="ECO:0007669"/>
    <property type="project" value="UniProtKB-KW"/>
</dbReference>
<keyword evidence="1" id="KW-0862">Zinc</keyword>
<keyword evidence="1" id="KW-0863">Zinc-finger</keyword>
<accession>A0A9P5PQ65</accession>
<proteinExistence type="predicted"/>
<dbReference type="Proteomes" id="UP000772434">
    <property type="component" value="Unassembled WGS sequence"/>
</dbReference>
<dbReference type="EMBL" id="JADNRY010000073">
    <property type="protein sequence ID" value="KAF9067453.1"/>
    <property type="molecule type" value="Genomic_DNA"/>
</dbReference>
<keyword evidence="5" id="KW-1185">Reference proteome</keyword>
<dbReference type="PROSITE" id="PS00028">
    <property type="entry name" value="ZINC_FINGER_C2H2_1"/>
    <property type="match status" value="2"/>
</dbReference>
<feature type="compositionally biased region" description="Acidic residues" evidence="2">
    <location>
        <begin position="89"/>
        <end position="106"/>
    </location>
</feature>
<reference evidence="4" key="1">
    <citation type="submission" date="2020-11" db="EMBL/GenBank/DDBJ databases">
        <authorList>
            <consortium name="DOE Joint Genome Institute"/>
            <person name="Ahrendt S."/>
            <person name="Riley R."/>
            <person name="Andreopoulos W."/>
            <person name="Labutti K."/>
            <person name="Pangilinan J."/>
            <person name="Ruiz-Duenas F.J."/>
            <person name="Barrasa J.M."/>
            <person name="Sanchez-Garcia M."/>
            <person name="Camarero S."/>
            <person name="Miyauchi S."/>
            <person name="Serrano A."/>
            <person name="Linde D."/>
            <person name="Babiker R."/>
            <person name="Drula E."/>
            <person name="Ayuso-Fernandez I."/>
            <person name="Pacheco R."/>
            <person name="Padilla G."/>
            <person name="Ferreira P."/>
            <person name="Barriuso J."/>
            <person name="Kellner H."/>
            <person name="Castanera R."/>
            <person name="Alfaro M."/>
            <person name="Ramirez L."/>
            <person name="Pisabarro A.G."/>
            <person name="Kuo A."/>
            <person name="Tritt A."/>
            <person name="Lipzen A."/>
            <person name="He G."/>
            <person name="Yan M."/>
            <person name="Ng V."/>
            <person name="Cullen D."/>
            <person name="Martin F."/>
            <person name="Rosso M.-N."/>
            <person name="Henrissat B."/>
            <person name="Hibbett D."/>
            <person name="Martinez A.T."/>
            <person name="Grigoriev I.V."/>
        </authorList>
    </citation>
    <scope>NUCLEOTIDE SEQUENCE</scope>
    <source>
        <strain evidence="4">AH 40177</strain>
    </source>
</reference>
<dbReference type="Pfam" id="PF00096">
    <property type="entry name" value="zf-C2H2"/>
    <property type="match status" value="1"/>
</dbReference>
<dbReference type="InterPro" id="IPR013087">
    <property type="entry name" value="Znf_C2H2_type"/>
</dbReference>
<dbReference type="OrthoDB" id="6270329at2759"/>
<evidence type="ECO:0000313" key="5">
    <source>
        <dbReference type="Proteomes" id="UP000772434"/>
    </source>
</evidence>
<dbReference type="AlphaFoldDB" id="A0A9P5PQ65"/>
<gene>
    <name evidence="4" type="ORF">BDP27DRAFT_1364901</name>
</gene>
<evidence type="ECO:0000256" key="2">
    <source>
        <dbReference type="SAM" id="MobiDB-lite"/>
    </source>
</evidence>
<evidence type="ECO:0000256" key="1">
    <source>
        <dbReference type="PROSITE-ProRule" id="PRU00042"/>
    </source>
</evidence>
<dbReference type="SMART" id="SM00355">
    <property type="entry name" value="ZnF_C2H2"/>
    <property type="match status" value="2"/>
</dbReference>
<dbReference type="InterPro" id="IPR036236">
    <property type="entry name" value="Znf_C2H2_sf"/>
</dbReference>
<feature type="region of interest" description="Disordered" evidence="2">
    <location>
        <begin position="89"/>
        <end position="131"/>
    </location>
</feature>